<evidence type="ECO:0000313" key="2">
    <source>
        <dbReference type="Proteomes" id="UP000257109"/>
    </source>
</evidence>
<sequence length="62" mass="6802">MTINLAKPVNSMPKDSESANNFVGVEEQRAKVVSHFVCAFDCNSDKNPTDKDKDICVTSEVP</sequence>
<dbReference type="EMBL" id="QJKJ01007996">
    <property type="protein sequence ID" value="RDX81151.1"/>
    <property type="molecule type" value="Genomic_DNA"/>
</dbReference>
<accession>A0A371FS93</accession>
<organism evidence="1 2">
    <name type="scientific">Mucuna pruriens</name>
    <name type="common">Velvet bean</name>
    <name type="synonym">Dolichos pruriens</name>
    <dbReference type="NCBI Taxonomy" id="157652"/>
    <lineage>
        <taxon>Eukaryota</taxon>
        <taxon>Viridiplantae</taxon>
        <taxon>Streptophyta</taxon>
        <taxon>Embryophyta</taxon>
        <taxon>Tracheophyta</taxon>
        <taxon>Spermatophyta</taxon>
        <taxon>Magnoliopsida</taxon>
        <taxon>eudicotyledons</taxon>
        <taxon>Gunneridae</taxon>
        <taxon>Pentapetalae</taxon>
        <taxon>rosids</taxon>
        <taxon>fabids</taxon>
        <taxon>Fabales</taxon>
        <taxon>Fabaceae</taxon>
        <taxon>Papilionoideae</taxon>
        <taxon>50 kb inversion clade</taxon>
        <taxon>NPAAA clade</taxon>
        <taxon>indigoferoid/millettioid clade</taxon>
        <taxon>Phaseoleae</taxon>
        <taxon>Mucuna</taxon>
    </lineage>
</organism>
<reference evidence="1" key="1">
    <citation type="submission" date="2018-05" db="EMBL/GenBank/DDBJ databases">
        <title>Draft genome of Mucuna pruriens seed.</title>
        <authorList>
            <person name="Nnadi N.E."/>
            <person name="Vos R."/>
            <person name="Hasami M.H."/>
            <person name="Devisetty U.K."/>
            <person name="Aguiy J.C."/>
        </authorList>
    </citation>
    <scope>NUCLEOTIDE SEQUENCE [LARGE SCALE GENOMIC DNA]</scope>
    <source>
        <strain evidence="1">JCA_2017</strain>
    </source>
</reference>
<keyword evidence="2" id="KW-1185">Reference proteome</keyword>
<feature type="non-terminal residue" evidence="1">
    <location>
        <position position="1"/>
    </location>
</feature>
<protein>
    <submittedName>
        <fullName evidence="1">Uncharacterized protein</fullName>
    </submittedName>
</protein>
<name>A0A371FS93_MUCPR</name>
<evidence type="ECO:0000313" key="1">
    <source>
        <dbReference type="EMBL" id="RDX81151.1"/>
    </source>
</evidence>
<proteinExistence type="predicted"/>
<comment type="caution">
    <text evidence="1">The sequence shown here is derived from an EMBL/GenBank/DDBJ whole genome shotgun (WGS) entry which is preliminary data.</text>
</comment>
<dbReference type="AlphaFoldDB" id="A0A371FS93"/>
<gene>
    <name evidence="1" type="ORF">CR513_38210</name>
</gene>
<dbReference type="Proteomes" id="UP000257109">
    <property type="component" value="Unassembled WGS sequence"/>
</dbReference>